<evidence type="ECO:0000256" key="1">
    <source>
        <dbReference type="SAM" id="MobiDB-lite"/>
    </source>
</evidence>
<reference evidence="2" key="1">
    <citation type="journal article" date="2023" name="IScience">
        <title>Live-bearing cockroach genome reveals convergent evolutionary mechanisms linked to viviparity in insects and beyond.</title>
        <authorList>
            <person name="Fouks B."/>
            <person name="Harrison M.C."/>
            <person name="Mikhailova A.A."/>
            <person name="Marchal E."/>
            <person name="English S."/>
            <person name="Carruthers M."/>
            <person name="Jennings E.C."/>
            <person name="Chiamaka E.L."/>
            <person name="Frigard R.A."/>
            <person name="Pippel M."/>
            <person name="Attardo G.M."/>
            <person name="Benoit J.B."/>
            <person name="Bornberg-Bauer E."/>
            <person name="Tobe S.S."/>
        </authorList>
    </citation>
    <scope>NUCLEOTIDE SEQUENCE</scope>
    <source>
        <strain evidence="2">Stay&amp;Tobe</strain>
    </source>
</reference>
<reference evidence="2" key="2">
    <citation type="submission" date="2023-05" db="EMBL/GenBank/DDBJ databases">
        <authorList>
            <person name="Fouks B."/>
        </authorList>
    </citation>
    <scope>NUCLEOTIDE SEQUENCE</scope>
    <source>
        <strain evidence="2">Stay&amp;Tobe</strain>
        <tissue evidence="2">Testes</tissue>
    </source>
</reference>
<dbReference type="EMBL" id="JASPKZ010003867">
    <property type="protein sequence ID" value="KAJ9591473.1"/>
    <property type="molecule type" value="Genomic_DNA"/>
</dbReference>
<feature type="compositionally biased region" description="Polar residues" evidence="1">
    <location>
        <begin position="119"/>
        <end position="131"/>
    </location>
</feature>
<proteinExistence type="predicted"/>
<dbReference type="AlphaFoldDB" id="A0AAD8A4T8"/>
<feature type="region of interest" description="Disordered" evidence="1">
    <location>
        <begin position="106"/>
        <end position="131"/>
    </location>
</feature>
<feature type="region of interest" description="Disordered" evidence="1">
    <location>
        <begin position="271"/>
        <end position="297"/>
    </location>
</feature>
<gene>
    <name evidence="2" type="ORF">L9F63_001959</name>
</gene>
<protein>
    <submittedName>
        <fullName evidence="2">Uncharacterized protein</fullName>
    </submittedName>
</protein>
<evidence type="ECO:0000313" key="2">
    <source>
        <dbReference type="EMBL" id="KAJ9591473.1"/>
    </source>
</evidence>
<evidence type="ECO:0000313" key="3">
    <source>
        <dbReference type="Proteomes" id="UP001233999"/>
    </source>
</evidence>
<feature type="non-terminal residue" evidence="2">
    <location>
        <position position="488"/>
    </location>
</feature>
<organism evidence="2 3">
    <name type="scientific">Diploptera punctata</name>
    <name type="common">Pacific beetle cockroach</name>
    <dbReference type="NCBI Taxonomy" id="6984"/>
    <lineage>
        <taxon>Eukaryota</taxon>
        <taxon>Metazoa</taxon>
        <taxon>Ecdysozoa</taxon>
        <taxon>Arthropoda</taxon>
        <taxon>Hexapoda</taxon>
        <taxon>Insecta</taxon>
        <taxon>Pterygota</taxon>
        <taxon>Neoptera</taxon>
        <taxon>Polyneoptera</taxon>
        <taxon>Dictyoptera</taxon>
        <taxon>Blattodea</taxon>
        <taxon>Blaberoidea</taxon>
        <taxon>Blaberidae</taxon>
        <taxon>Diplopterinae</taxon>
        <taxon>Diploptera</taxon>
    </lineage>
</organism>
<accession>A0AAD8A4T8</accession>
<feature type="region of interest" description="Disordered" evidence="1">
    <location>
        <begin position="398"/>
        <end position="459"/>
    </location>
</feature>
<feature type="compositionally biased region" description="Low complexity" evidence="1">
    <location>
        <begin position="106"/>
        <end position="118"/>
    </location>
</feature>
<feature type="region of interest" description="Disordered" evidence="1">
    <location>
        <begin position="234"/>
        <end position="253"/>
    </location>
</feature>
<dbReference type="Proteomes" id="UP001233999">
    <property type="component" value="Unassembled WGS sequence"/>
</dbReference>
<sequence>TNHAISDCGSATRFIVSSLEDEFYVDAGIRIPQQLASSDLSPLPSRIPNLREILFKNRNISSPTNITCENASHSVPQNESQSESKDTKTENVNIDSSHKMNIKTSVSTTVSKSPGPVSMTTKKSFIPSNVNKRNSGVFSTKADIHSQQHTTKNKLTVTSKPKSIVNSSNRRHSYMEGDKVIKVKPSDVLDGKKGCVTSENRRHSYLEDSGDQFMGKKGVVRCQNLSETKISTTAVSNRRHSYNPSVQGTGNRCDTEVPVLRRGAVANRHSIGPESRKSIGSHVQPKRGTSLDRETGTEVTVGNVVKRRSMIATSTVKHSVRRHSSLERDDMDRMGVRTRVQGKRVENKFLSTNVQKELMLYSSDRKTISENINVHKTEFSRSPQREFRSLDDVVTCKGNRASKIPRGGGTSCHSSPGNSRASSPTIMICGSSSRLRQRTAPNSRSFQSNRPPRNFRQRPTSGELEYRIYIFPLFLLFQDVSHLVRNVL</sequence>
<keyword evidence="3" id="KW-1185">Reference proteome</keyword>
<feature type="compositionally biased region" description="Polar residues" evidence="1">
    <location>
        <begin position="65"/>
        <end position="81"/>
    </location>
</feature>
<feature type="non-terminal residue" evidence="2">
    <location>
        <position position="1"/>
    </location>
</feature>
<feature type="compositionally biased region" description="Polar residues" evidence="1">
    <location>
        <begin position="411"/>
        <end position="451"/>
    </location>
</feature>
<name>A0AAD8A4T8_DIPPU</name>
<feature type="compositionally biased region" description="Polar residues" evidence="1">
    <location>
        <begin position="234"/>
        <end position="252"/>
    </location>
</feature>
<comment type="caution">
    <text evidence="2">The sequence shown here is derived from an EMBL/GenBank/DDBJ whole genome shotgun (WGS) entry which is preliminary data.</text>
</comment>
<feature type="region of interest" description="Disordered" evidence="1">
    <location>
        <begin position="65"/>
        <end position="91"/>
    </location>
</feature>